<accession>A0A5E4N0N1</accession>
<proteinExistence type="predicted"/>
<evidence type="ECO:0000313" key="1">
    <source>
        <dbReference type="EMBL" id="VVC35790.1"/>
    </source>
</evidence>
<dbReference type="AlphaFoldDB" id="A0A5E4N0N1"/>
<reference evidence="1 2" key="1">
    <citation type="submission" date="2019-08" db="EMBL/GenBank/DDBJ databases">
        <authorList>
            <person name="Alioto T."/>
            <person name="Alioto T."/>
            <person name="Gomez Garrido J."/>
        </authorList>
    </citation>
    <scope>NUCLEOTIDE SEQUENCE [LARGE SCALE GENOMIC DNA]</scope>
</reference>
<evidence type="ECO:0000313" key="2">
    <source>
        <dbReference type="Proteomes" id="UP000325440"/>
    </source>
</evidence>
<protein>
    <submittedName>
        <fullName evidence="1">Uncharacterized protein</fullName>
    </submittedName>
</protein>
<organism evidence="1 2">
    <name type="scientific">Cinara cedri</name>
    <dbReference type="NCBI Taxonomy" id="506608"/>
    <lineage>
        <taxon>Eukaryota</taxon>
        <taxon>Metazoa</taxon>
        <taxon>Ecdysozoa</taxon>
        <taxon>Arthropoda</taxon>
        <taxon>Hexapoda</taxon>
        <taxon>Insecta</taxon>
        <taxon>Pterygota</taxon>
        <taxon>Neoptera</taxon>
        <taxon>Paraneoptera</taxon>
        <taxon>Hemiptera</taxon>
        <taxon>Sternorrhyncha</taxon>
        <taxon>Aphidomorpha</taxon>
        <taxon>Aphidoidea</taxon>
        <taxon>Aphididae</taxon>
        <taxon>Lachninae</taxon>
        <taxon>Cinara</taxon>
    </lineage>
</organism>
<sequence>MSANNRNIEKKSTEKRTRLIEMKFKRRKQISKSFKLLQDSVQSIQVDEDVSDDDYQEEILTETLSHIKYKEPENVSNKQSSNDMSIDALMKELKISLSHTKMLAMFKVIDDYFSAKSSEEVIEVKDVSSDDKDGKLQ</sequence>
<keyword evidence="2" id="KW-1185">Reference proteome</keyword>
<name>A0A5E4N0N1_9HEMI</name>
<gene>
    <name evidence="1" type="ORF">CINCED_3A025148</name>
</gene>
<dbReference type="Proteomes" id="UP000325440">
    <property type="component" value="Unassembled WGS sequence"/>
</dbReference>
<dbReference type="EMBL" id="CABPRJ010001428">
    <property type="protein sequence ID" value="VVC35790.1"/>
    <property type="molecule type" value="Genomic_DNA"/>
</dbReference>